<gene>
    <name evidence="3" type="ORF">KUF71_008612</name>
</gene>
<feature type="transmembrane region" description="Helical" evidence="2">
    <location>
        <begin position="40"/>
        <end position="64"/>
    </location>
</feature>
<protein>
    <submittedName>
        <fullName evidence="3">Cell surface glycoprotein 1</fullName>
    </submittedName>
</protein>
<name>A0AAE1HF99_9NEOP</name>
<keyword evidence="4" id="KW-1185">Reference proteome</keyword>
<dbReference type="AlphaFoldDB" id="A0AAE1HF99"/>
<evidence type="ECO:0000256" key="1">
    <source>
        <dbReference type="SAM" id="MobiDB-lite"/>
    </source>
</evidence>
<keyword evidence="2" id="KW-1133">Transmembrane helix</keyword>
<dbReference type="EMBL" id="JAHWGI010000979">
    <property type="protein sequence ID" value="KAK3919485.1"/>
    <property type="molecule type" value="Genomic_DNA"/>
</dbReference>
<feature type="compositionally biased region" description="Low complexity" evidence="1">
    <location>
        <begin position="151"/>
        <end position="179"/>
    </location>
</feature>
<comment type="caution">
    <text evidence="3">The sequence shown here is derived from an EMBL/GenBank/DDBJ whole genome shotgun (WGS) entry which is preliminary data.</text>
</comment>
<feature type="compositionally biased region" description="Basic and acidic residues" evidence="1">
    <location>
        <begin position="78"/>
        <end position="87"/>
    </location>
</feature>
<organism evidence="3 4">
    <name type="scientific">Frankliniella fusca</name>
    <dbReference type="NCBI Taxonomy" id="407009"/>
    <lineage>
        <taxon>Eukaryota</taxon>
        <taxon>Metazoa</taxon>
        <taxon>Ecdysozoa</taxon>
        <taxon>Arthropoda</taxon>
        <taxon>Hexapoda</taxon>
        <taxon>Insecta</taxon>
        <taxon>Pterygota</taxon>
        <taxon>Neoptera</taxon>
        <taxon>Paraneoptera</taxon>
        <taxon>Thysanoptera</taxon>
        <taxon>Terebrantia</taxon>
        <taxon>Thripoidea</taxon>
        <taxon>Thripidae</taxon>
        <taxon>Frankliniella</taxon>
    </lineage>
</organism>
<keyword evidence="2" id="KW-0472">Membrane</keyword>
<feature type="region of interest" description="Disordered" evidence="1">
    <location>
        <begin position="72"/>
        <end position="273"/>
    </location>
</feature>
<feature type="compositionally biased region" description="Pro residues" evidence="1">
    <location>
        <begin position="229"/>
        <end position="240"/>
    </location>
</feature>
<accession>A0AAE1HF99</accession>
<evidence type="ECO:0000256" key="2">
    <source>
        <dbReference type="SAM" id="Phobius"/>
    </source>
</evidence>
<evidence type="ECO:0000313" key="4">
    <source>
        <dbReference type="Proteomes" id="UP001219518"/>
    </source>
</evidence>
<feature type="region of interest" description="Disordered" evidence="1">
    <location>
        <begin position="451"/>
        <end position="470"/>
    </location>
</feature>
<reference evidence="3" key="1">
    <citation type="submission" date="2021-07" db="EMBL/GenBank/DDBJ databases">
        <authorList>
            <person name="Catto M.A."/>
            <person name="Jacobson A."/>
            <person name="Kennedy G."/>
            <person name="Labadie P."/>
            <person name="Hunt B.G."/>
            <person name="Srinivasan R."/>
        </authorList>
    </citation>
    <scope>NUCLEOTIDE SEQUENCE</scope>
    <source>
        <strain evidence="3">PL_HMW_Pooled</strain>
        <tissue evidence="3">Head</tissue>
    </source>
</reference>
<reference evidence="3" key="2">
    <citation type="journal article" date="2023" name="BMC Genomics">
        <title>Pest status, molecular evolution, and epigenetic factors derived from the genome assembly of Frankliniella fusca, a thysanopteran phytovirus vector.</title>
        <authorList>
            <person name="Catto M.A."/>
            <person name="Labadie P.E."/>
            <person name="Jacobson A.L."/>
            <person name="Kennedy G.G."/>
            <person name="Srinivasan R."/>
            <person name="Hunt B.G."/>
        </authorList>
    </citation>
    <scope>NUCLEOTIDE SEQUENCE</scope>
    <source>
        <strain evidence="3">PL_HMW_Pooled</strain>
    </source>
</reference>
<keyword evidence="2" id="KW-0812">Transmembrane</keyword>
<evidence type="ECO:0000313" key="3">
    <source>
        <dbReference type="EMBL" id="KAK3919485.1"/>
    </source>
</evidence>
<feature type="compositionally biased region" description="Low complexity" evidence="1">
    <location>
        <begin position="112"/>
        <end position="122"/>
    </location>
</feature>
<dbReference type="Proteomes" id="UP001219518">
    <property type="component" value="Unassembled WGS sequence"/>
</dbReference>
<proteinExistence type="predicted"/>
<sequence length="618" mass="66073">MEHVKLAHGAHGMHLHGVQHAGVLRQLRVPDTHKPRGVRCWVLAAGIALAVTFVFVGITLWLGLSAATRMTTTAPPPAERDPFKDLRVAPPLPPHGSANAPEHGLHHRDRGAAPAQPAPVVHAPKKRKGQVEKVQQPDATGGDAAVATPATSSTSTTTTTTSTSTTTTSTTTSTTAAPEVPEPEVMEVTENHRPHHRHHTEASLPREPMQSAVPPPQPPPTLHAAAAPRRPPPPPPPPPRAWSQPLPAEPPMGPWAPAQDLRPPPETDPMLAEAASAPEWRHALGSLAEEEAPQAVDEPFHYDGEAPEEAESPVFVFVQDRLRALKDWLVASRAGQDWQDMVGAVNASLYRADPGPALRHLREMYYNTSLSAADGEVPLASLVYPTDPAVLSNATSLVSFGLLAFDLLLLRNVQLLARGEDGPAGQRAEQLMRDPEVRALGALFMPPQEVQRMRQLAHQEDQDADDSSQQLAVRMRAGGDSAAAAGSDEDSGEEVTLGAVVQEITSFLSSGLRAALNLGRAYRATVAGARRATASGAQQRDGSFSPPKSPLDCLWTLYCRSLDKTAKLTGPYGFLAKLNGLGLRLLLGTVPVERALDLLVREATIGWSGMNCGKLFPR</sequence>